<reference evidence="2 3" key="1">
    <citation type="journal article" date="2013" name="Genome Announc.">
        <title>Draft genome sequence of an Actinobacterium, Brachybacterium muris strain UCD-AY4.</title>
        <authorList>
            <person name="Lo J.R."/>
            <person name="Lang J.M."/>
            <person name="Darling A.E."/>
            <person name="Eisen J.A."/>
            <person name="Coil D.A."/>
        </authorList>
    </citation>
    <scope>NUCLEOTIDE SEQUENCE [LARGE SCALE GENOMIC DNA]</scope>
    <source>
        <strain evidence="2 3">UCD-AY4</strain>
    </source>
</reference>
<dbReference type="Proteomes" id="UP000019754">
    <property type="component" value="Unassembled WGS sequence"/>
</dbReference>
<feature type="domain" description="DUF58" evidence="1">
    <location>
        <begin position="44"/>
        <end position="215"/>
    </location>
</feature>
<name>A0A022KUR5_9MICO</name>
<evidence type="ECO:0000313" key="3">
    <source>
        <dbReference type="Proteomes" id="UP000019754"/>
    </source>
</evidence>
<dbReference type="Pfam" id="PF01882">
    <property type="entry name" value="DUF58"/>
    <property type="match status" value="1"/>
</dbReference>
<dbReference type="InterPro" id="IPR002881">
    <property type="entry name" value="DUF58"/>
</dbReference>
<evidence type="ECO:0000259" key="1">
    <source>
        <dbReference type="Pfam" id="PF01882"/>
    </source>
</evidence>
<dbReference type="OrthoDB" id="9776116at2"/>
<organism evidence="2 3">
    <name type="scientific">Brachybacterium muris UCD-AY4</name>
    <dbReference type="NCBI Taxonomy" id="1249481"/>
    <lineage>
        <taxon>Bacteria</taxon>
        <taxon>Bacillati</taxon>
        <taxon>Actinomycetota</taxon>
        <taxon>Actinomycetes</taxon>
        <taxon>Micrococcales</taxon>
        <taxon>Dermabacteraceae</taxon>
        <taxon>Brachybacterium</taxon>
    </lineage>
</organism>
<sequence>MATSLLTRVKARVDLHTSNRARGLIQGRGRSLFKGSGEDFDDLKYYQPGDKISDIDWKATARSGEPLIRQFNEERVRHLSIVADTSSAMAATAADGTSKRDAMVMAAGMICYLAQKNGDLVGLVAGDDAHPVQLPARSSDGHLELLLRSVQQATTTAASQPDSAWLLERAFRVTTRSTLMTIITDEARPDVEDFAALRRLTTRHDVMVIRIADADPLQRDSLDHDVVDVDSPREVASIARTSKRVAQDVEAYRQARRQGISEMLDRLHVTHMLTAGETTVVDDMVTMLRSREFRHARA</sequence>
<dbReference type="RefSeq" id="WP_017823919.1">
    <property type="nucleotide sequence ID" value="NZ_AORC01000017.1"/>
</dbReference>
<accession>A0A022KUR5</accession>
<proteinExistence type="predicted"/>
<comment type="caution">
    <text evidence="2">The sequence shown here is derived from an EMBL/GenBank/DDBJ whole genome shotgun (WGS) entry which is preliminary data.</text>
</comment>
<gene>
    <name evidence="2" type="ORF">D641_0112915</name>
</gene>
<dbReference type="EMBL" id="AORC01000017">
    <property type="protein sequence ID" value="EYT48219.1"/>
    <property type="molecule type" value="Genomic_DNA"/>
</dbReference>
<dbReference type="HOGENOM" id="CLU_054927_0_0_11"/>
<protein>
    <recommendedName>
        <fullName evidence="1">DUF58 domain-containing protein</fullName>
    </recommendedName>
</protein>
<keyword evidence="3" id="KW-1185">Reference proteome</keyword>
<dbReference type="STRING" id="1249481.D641_0112915"/>
<dbReference type="PANTHER" id="PTHR33608:SF12">
    <property type="entry name" value="DUF58 DOMAIN-CONTAINING PROTEIN"/>
    <property type="match status" value="1"/>
</dbReference>
<evidence type="ECO:0000313" key="2">
    <source>
        <dbReference type="EMBL" id="EYT48219.1"/>
    </source>
</evidence>
<dbReference type="PANTHER" id="PTHR33608">
    <property type="entry name" value="BLL2464 PROTEIN"/>
    <property type="match status" value="1"/>
</dbReference>
<dbReference type="AlphaFoldDB" id="A0A022KUR5"/>